<dbReference type="InterPro" id="IPR036157">
    <property type="entry name" value="dUTPase-like_sf"/>
</dbReference>
<reference evidence="10 11" key="1">
    <citation type="submission" date="2015-03" db="EMBL/GenBank/DDBJ databases">
        <title>Luteipulveratus halotolerans sp. nov., a novel actinobacterium (Dermacoccaceae) from Sarawak, Malaysia.</title>
        <authorList>
            <person name="Juboi H."/>
            <person name="Basik A."/>
            <person name="Shamsul S.S."/>
            <person name="Arnold P."/>
            <person name="Schmitt E.K."/>
            <person name="Sanglier J.-J."/>
            <person name="Yeo T."/>
        </authorList>
    </citation>
    <scope>NUCLEOTIDE SEQUENCE [LARGE SCALE GENOMIC DNA]</scope>
    <source>
        <strain evidence="10 11">MN07-A0370</strain>
    </source>
</reference>
<keyword evidence="6 8" id="KW-0546">Nucleotide metabolism</keyword>
<dbReference type="Gene3D" id="2.70.40.10">
    <property type="match status" value="1"/>
</dbReference>
<comment type="caution">
    <text evidence="8">Lacks conserved residue(s) required for the propagation of feature annotation.</text>
</comment>
<dbReference type="EMBL" id="CP011112">
    <property type="protein sequence ID" value="AKU17080.1"/>
    <property type="molecule type" value="Genomic_DNA"/>
</dbReference>
<evidence type="ECO:0000256" key="3">
    <source>
        <dbReference type="ARBA" id="ARBA00022723"/>
    </source>
</evidence>
<gene>
    <name evidence="8" type="primary">dut</name>
    <name evidence="10" type="ORF">VV02_16425</name>
</gene>
<dbReference type="PATRIC" id="fig|571913.6.peg.3330"/>
<dbReference type="CDD" id="cd07557">
    <property type="entry name" value="trimeric_dUTPase"/>
    <property type="match status" value="1"/>
</dbReference>
<comment type="catalytic activity">
    <reaction evidence="7 8">
        <text>dUTP + H2O = dUMP + diphosphate + H(+)</text>
        <dbReference type="Rhea" id="RHEA:10248"/>
        <dbReference type="ChEBI" id="CHEBI:15377"/>
        <dbReference type="ChEBI" id="CHEBI:15378"/>
        <dbReference type="ChEBI" id="CHEBI:33019"/>
        <dbReference type="ChEBI" id="CHEBI:61555"/>
        <dbReference type="ChEBI" id="CHEBI:246422"/>
        <dbReference type="EC" id="3.6.1.23"/>
    </reaction>
</comment>
<evidence type="ECO:0000256" key="1">
    <source>
        <dbReference type="ARBA" id="ARBA00001946"/>
    </source>
</evidence>
<evidence type="ECO:0000256" key="7">
    <source>
        <dbReference type="ARBA" id="ARBA00047686"/>
    </source>
</evidence>
<dbReference type="GO" id="GO:0000287">
    <property type="term" value="F:magnesium ion binding"/>
    <property type="evidence" value="ECO:0007669"/>
    <property type="project" value="UniProtKB-UniRule"/>
</dbReference>
<evidence type="ECO:0000256" key="4">
    <source>
        <dbReference type="ARBA" id="ARBA00022801"/>
    </source>
</evidence>
<keyword evidence="11" id="KW-1185">Reference proteome</keyword>
<dbReference type="RefSeq" id="WP_052593162.1">
    <property type="nucleotide sequence ID" value="NZ_CP011112.1"/>
</dbReference>
<comment type="similarity">
    <text evidence="2 8">Belongs to the dUTPase family.</text>
</comment>
<dbReference type="GO" id="GO:0046081">
    <property type="term" value="P:dUTP catabolic process"/>
    <property type="evidence" value="ECO:0007669"/>
    <property type="project" value="InterPro"/>
</dbReference>
<evidence type="ECO:0000259" key="9">
    <source>
        <dbReference type="Pfam" id="PF00692"/>
    </source>
</evidence>
<name>A0A0K1JKG5_9MICO</name>
<protein>
    <recommendedName>
        <fullName evidence="8">Deoxyuridine 5'-triphosphate nucleotidohydrolase</fullName>
        <shortName evidence="8">dUTPase</shortName>
        <ecNumber evidence="8">3.6.1.23</ecNumber>
    </recommendedName>
    <alternativeName>
        <fullName evidence="8">dUTP pyrophosphatase</fullName>
    </alternativeName>
</protein>
<dbReference type="KEGG" id="lmoi:VV02_16425"/>
<dbReference type="SUPFAM" id="SSF51283">
    <property type="entry name" value="dUTPase-like"/>
    <property type="match status" value="1"/>
</dbReference>
<feature type="binding site" evidence="8">
    <location>
        <position position="79"/>
    </location>
    <ligand>
        <name>substrate</name>
    </ligand>
</feature>
<dbReference type="AlphaFoldDB" id="A0A0K1JKG5"/>
<keyword evidence="4 8" id="KW-0378">Hydrolase</keyword>
<proteinExistence type="inferred from homology"/>
<accession>A0A0K1JKG5</accession>
<dbReference type="GO" id="GO:0006226">
    <property type="term" value="P:dUMP biosynthetic process"/>
    <property type="evidence" value="ECO:0007669"/>
    <property type="project" value="UniProtKB-UniRule"/>
</dbReference>
<dbReference type="HAMAP" id="MF_00116">
    <property type="entry name" value="dUTPase_bact"/>
    <property type="match status" value="1"/>
</dbReference>
<evidence type="ECO:0000313" key="10">
    <source>
        <dbReference type="EMBL" id="AKU17080.1"/>
    </source>
</evidence>
<dbReference type="EC" id="3.6.1.23" evidence="8"/>
<dbReference type="Proteomes" id="UP000066480">
    <property type="component" value="Chromosome"/>
</dbReference>
<evidence type="ECO:0000313" key="11">
    <source>
        <dbReference type="Proteomes" id="UP000066480"/>
    </source>
</evidence>
<keyword evidence="3 8" id="KW-0479">Metal-binding</keyword>
<feature type="domain" description="dUTPase-like" evidence="9">
    <location>
        <begin position="17"/>
        <end position="146"/>
    </location>
</feature>
<evidence type="ECO:0000256" key="2">
    <source>
        <dbReference type="ARBA" id="ARBA00006581"/>
    </source>
</evidence>
<evidence type="ECO:0000256" key="8">
    <source>
        <dbReference type="HAMAP-Rule" id="MF_00116"/>
    </source>
</evidence>
<evidence type="ECO:0000256" key="6">
    <source>
        <dbReference type="ARBA" id="ARBA00023080"/>
    </source>
</evidence>
<sequence>MSESLRLQVRRLDPGLPLPTYARPGDAGLDLHAREGVTLAPGHRALVPTGLAVALPEGCAGFVHPRSGLAARHGVTTLNGPGTVDAGYRGEIQVNLINHDPRESFTISRGDRIAQLVVQRVEHVQLVEVDVLPLSVRGDTGHGASGGFGAVVAQAAPEPSSGGPLTHSNARD</sequence>
<dbReference type="NCBIfam" id="TIGR00576">
    <property type="entry name" value="dut"/>
    <property type="match status" value="1"/>
</dbReference>
<dbReference type="NCBIfam" id="NF001862">
    <property type="entry name" value="PRK00601.1"/>
    <property type="match status" value="1"/>
</dbReference>
<comment type="function">
    <text evidence="8">This enzyme is involved in nucleotide metabolism: it produces dUMP, the immediate precursor of thymidine nucleotides and it decreases the intracellular concentration of dUTP so that uracil cannot be incorporated into DNA.</text>
</comment>
<comment type="pathway">
    <text evidence="8">Pyrimidine metabolism; dUMP biosynthesis; dUMP from dCTP (dUTP route): step 2/2.</text>
</comment>
<dbReference type="Pfam" id="PF00692">
    <property type="entry name" value="dUTPase"/>
    <property type="match status" value="1"/>
</dbReference>
<comment type="cofactor">
    <cofactor evidence="1 8">
        <name>Mg(2+)</name>
        <dbReference type="ChEBI" id="CHEBI:18420"/>
    </cofactor>
</comment>
<dbReference type="GO" id="GO:0004170">
    <property type="term" value="F:dUTP diphosphatase activity"/>
    <property type="evidence" value="ECO:0007669"/>
    <property type="project" value="UniProtKB-UniRule"/>
</dbReference>
<dbReference type="InterPro" id="IPR008181">
    <property type="entry name" value="dUTPase"/>
</dbReference>
<dbReference type="STRING" id="571913.VV02_16425"/>
<dbReference type="UniPathway" id="UPA00610">
    <property type="reaction ID" value="UER00666"/>
</dbReference>
<organism evidence="10 11">
    <name type="scientific">Luteipulveratus mongoliensis</name>
    <dbReference type="NCBI Taxonomy" id="571913"/>
    <lineage>
        <taxon>Bacteria</taxon>
        <taxon>Bacillati</taxon>
        <taxon>Actinomycetota</taxon>
        <taxon>Actinomycetes</taxon>
        <taxon>Micrococcales</taxon>
        <taxon>Dermacoccaceae</taxon>
        <taxon>Luteipulveratus</taxon>
    </lineage>
</organism>
<dbReference type="InterPro" id="IPR029054">
    <property type="entry name" value="dUTPase-like"/>
</dbReference>
<dbReference type="InterPro" id="IPR033704">
    <property type="entry name" value="dUTPase_trimeric"/>
</dbReference>
<feature type="binding site" evidence="8">
    <location>
        <begin position="83"/>
        <end position="85"/>
    </location>
    <ligand>
        <name>substrate</name>
    </ligand>
</feature>
<evidence type="ECO:0000256" key="5">
    <source>
        <dbReference type="ARBA" id="ARBA00022842"/>
    </source>
</evidence>
<dbReference type="OrthoDB" id="9809956at2"/>
<dbReference type="PANTHER" id="PTHR11241:SF0">
    <property type="entry name" value="DEOXYURIDINE 5'-TRIPHOSPHATE NUCLEOTIDOHYDROLASE"/>
    <property type="match status" value="1"/>
</dbReference>
<keyword evidence="5 8" id="KW-0460">Magnesium</keyword>
<feature type="binding site" evidence="8">
    <location>
        <begin position="66"/>
        <end position="68"/>
    </location>
    <ligand>
        <name>substrate</name>
    </ligand>
</feature>
<dbReference type="FunFam" id="2.70.40.10:FF:000008">
    <property type="entry name" value="Deoxyuridine 5'-triphosphate nucleotidohydrolase"/>
    <property type="match status" value="1"/>
</dbReference>
<dbReference type="PANTHER" id="PTHR11241">
    <property type="entry name" value="DEOXYURIDINE 5'-TRIPHOSPHATE NUCLEOTIDOHYDROLASE"/>
    <property type="match status" value="1"/>
</dbReference>